<dbReference type="EMBL" id="JBHSUB010000011">
    <property type="protein sequence ID" value="MFC6378664.1"/>
    <property type="molecule type" value="Genomic_DNA"/>
</dbReference>
<dbReference type="RefSeq" id="WP_385951257.1">
    <property type="nucleotide sequence ID" value="NZ_JBHSUB010000011.1"/>
</dbReference>
<feature type="region of interest" description="Disordered" evidence="1">
    <location>
        <begin position="1"/>
        <end position="57"/>
    </location>
</feature>
<accession>A0ABW1VYT3</accession>
<reference evidence="3" key="1">
    <citation type="journal article" date="2019" name="Int. J. Syst. Evol. Microbiol.">
        <title>The Global Catalogue of Microorganisms (GCM) 10K type strain sequencing project: providing services to taxonomists for standard genome sequencing and annotation.</title>
        <authorList>
            <consortium name="The Broad Institute Genomics Platform"/>
            <consortium name="The Broad Institute Genome Sequencing Center for Infectious Disease"/>
            <person name="Wu L."/>
            <person name="Ma J."/>
        </authorList>
    </citation>
    <scope>NUCLEOTIDE SEQUENCE [LARGE SCALE GENOMIC DNA]</scope>
    <source>
        <strain evidence="3">CGMCC 1.18518</strain>
    </source>
</reference>
<dbReference type="Proteomes" id="UP001596230">
    <property type="component" value="Unassembled WGS sequence"/>
</dbReference>
<evidence type="ECO:0000313" key="2">
    <source>
        <dbReference type="EMBL" id="MFC6378664.1"/>
    </source>
</evidence>
<keyword evidence="3" id="KW-1185">Reference proteome</keyword>
<name>A0ABW1VYT3_9GAMM</name>
<protein>
    <submittedName>
        <fullName evidence="2">Uncharacterized protein</fullName>
    </submittedName>
</protein>
<proteinExistence type="predicted"/>
<evidence type="ECO:0000313" key="3">
    <source>
        <dbReference type="Proteomes" id="UP001596230"/>
    </source>
</evidence>
<sequence length="88" mass="9081">MAILIGYPGRHGPVAPSRQGRGYNGTPAPFGEDVQPASTGSKKTMIRKAKHPLSSSLLRPAPGRYLTDLSVNLSSVDGAGGLIVVRAG</sequence>
<comment type="caution">
    <text evidence="2">The sequence shown here is derived from an EMBL/GenBank/DDBJ whole genome shotgun (WGS) entry which is preliminary data.</text>
</comment>
<organism evidence="2 3">
    <name type="scientific">Tatumella terrea</name>
    <dbReference type="NCBI Taxonomy" id="419007"/>
    <lineage>
        <taxon>Bacteria</taxon>
        <taxon>Pseudomonadati</taxon>
        <taxon>Pseudomonadota</taxon>
        <taxon>Gammaproteobacteria</taxon>
        <taxon>Enterobacterales</taxon>
        <taxon>Erwiniaceae</taxon>
        <taxon>Tatumella</taxon>
    </lineage>
</organism>
<evidence type="ECO:0000256" key="1">
    <source>
        <dbReference type="SAM" id="MobiDB-lite"/>
    </source>
</evidence>
<gene>
    <name evidence="2" type="ORF">ACFP9W_11340</name>
</gene>